<evidence type="ECO:0000256" key="1">
    <source>
        <dbReference type="SAM" id="SignalP"/>
    </source>
</evidence>
<comment type="caution">
    <text evidence="2">The sequence shown here is derived from an EMBL/GenBank/DDBJ whole genome shotgun (WGS) entry which is preliminary data.</text>
</comment>
<keyword evidence="1" id="KW-0732">Signal</keyword>
<proteinExistence type="predicted"/>
<dbReference type="Proteomes" id="UP001228581">
    <property type="component" value="Unassembled WGS sequence"/>
</dbReference>
<sequence>MKRSLVLALFFTTSFLLRGWSQTSDPILTVANGSFETYFEKRFRWATELNQTDKECLYPVIATFVKFRVDSTGVISDFSVSPNTPIPLEEKFTKFFKEAGKVWKPALKNGKPVTSSTYVLPCIFYKVGCSSEQMRAENVKIMLNDLFTYLSTNKEKVKILRLSTTLVYPPKS</sequence>
<feature type="signal peptide" evidence="1">
    <location>
        <begin position="1"/>
        <end position="18"/>
    </location>
</feature>
<evidence type="ECO:0000313" key="2">
    <source>
        <dbReference type="EMBL" id="MDJ1498823.1"/>
    </source>
</evidence>
<feature type="chain" id="PRO_5047217117" description="TonB C-terminal domain-containing protein" evidence="1">
    <location>
        <begin position="19"/>
        <end position="172"/>
    </location>
</feature>
<dbReference type="RefSeq" id="WP_314005655.1">
    <property type="nucleotide sequence ID" value="NZ_JASJOT010000060.1"/>
</dbReference>
<gene>
    <name evidence="2" type="ORF">QNI19_38190</name>
</gene>
<dbReference type="EMBL" id="JASJOT010000060">
    <property type="protein sequence ID" value="MDJ1498823.1"/>
    <property type="molecule type" value="Genomic_DNA"/>
</dbReference>
<dbReference type="Gene3D" id="3.30.1150.10">
    <property type="match status" value="1"/>
</dbReference>
<reference evidence="2 3" key="1">
    <citation type="submission" date="2023-05" db="EMBL/GenBank/DDBJ databases">
        <authorList>
            <person name="Zhang X."/>
        </authorList>
    </citation>
    <scope>NUCLEOTIDE SEQUENCE [LARGE SCALE GENOMIC DNA]</scope>
    <source>
        <strain evidence="2 3">DM2B3-1</strain>
    </source>
</reference>
<evidence type="ECO:0000313" key="3">
    <source>
        <dbReference type="Proteomes" id="UP001228581"/>
    </source>
</evidence>
<protein>
    <recommendedName>
        <fullName evidence="4">TonB C-terminal domain-containing protein</fullName>
    </recommendedName>
</protein>
<organism evidence="2 3">
    <name type="scientific">Xanthocytophaga flava</name>
    <dbReference type="NCBI Taxonomy" id="3048013"/>
    <lineage>
        <taxon>Bacteria</taxon>
        <taxon>Pseudomonadati</taxon>
        <taxon>Bacteroidota</taxon>
        <taxon>Cytophagia</taxon>
        <taxon>Cytophagales</taxon>
        <taxon>Rhodocytophagaceae</taxon>
        <taxon>Xanthocytophaga</taxon>
    </lineage>
</organism>
<evidence type="ECO:0008006" key="4">
    <source>
        <dbReference type="Google" id="ProtNLM"/>
    </source>
</evidence>
<name>A0ABT7CYJ5_9BACT</name>
<keyword evidence="3" id="KW-1185">Reference proteome</keyword>
<accession>A0ABT7CYJ5</accession>